<sequence>MGERAYVSEAPALPAHAAGHPVIVFDGMCVLCSANAQFVLKYDRKGHFRLAAMQGEVGSALYRHFGIDPADPDTMIVVDGNKALRDSDGVLAIYGALGWPWRALSIFKLVPRAIRDPFYRFVARNRYRIFGRRETCFVPRPEYMERIL</sequence>
<evidence type="ECO:0000313" key="1">
    <source>
        <dbReference type="EMBL" id="TIX48834.1"/>
    </source>
</evidence>
<reference evidence="1 2" key="1">
    <citation type="submission" date="2019-04" db="EMBL/GenBank/DDBJ databases">
        <title>Altererythrobacter aquimixticola sp. nov., isolated from sediment of junction between the ocean and a freshwater spring.</title>
        <authorList>
            <person name="Yoon J.-H."/>
        </authorList>
    </citation>
    <scope>NUCLEOTIDE SEQUENCE [LARGE SCALE GENOMIC DNA]</scope>
    <source>
        <strain evidence="1 2">SSKS-13</strain>
    </source>
</reference>
<comment type="caution">
    <text evidence="1">The sequence shown here is derived from an EMBL/GenBank/DDBJ whole genome shotgun (WGS) entry which is preliminary data.</text>
</comment>
<dbReference type="PANTHER" id="PTHR33639:SF2">
    <property type="entry name" value="DUF393 DOMAIN-CONTAINING PROTEIN"/>
    <property type="match status" value="1"/>
</dbReference>
<dbReference type="InterPro" id="IPR007263">
    <property type="entry name" value="DCC1-like"/>
</dbReference>
<dbReference type="InterPro" id="IPR052927">
    <property type="entry name" value="DCC_oxidoreductase"/>
</dbReference>
<gene>
    <name evidence="1" type="ORF">E5222_13895</name>
</gene>
<dbReference type="OrthoDB" id="9785438at2"/>
<organism evidence="1 2">
    <name type="scientific">Alteraurantiacibacter aquimixticola</name>
    <dbReference type="NCBI Taxonomy" id="2489173"/>
    <lineage>
        <taxon>Bacteria</taxon>
        <taxon>Pseudomonadati</taxon>
        <taxon>Pseudomonadota</taxon>
        <taxon>Alphaproteobacteria</taxon>
        <taxon>Sphingomonadales</taxon>
        <taxon>Erythrobacteraceae</taxon>
        <taxon>Alteraurantiacibacter</taxon>
    </lineage>
</organism>
<dbReference type="PANTHER" id="PTHR33639">
    <property type="entry name" value="THIOL-DISULFIDE OXIDOREDUCTASE DCC"/>
    <property type="match status" value="1"/>
</dbReference>
<dbReference type="Proteomes" id="UP000309389">
    <property type="component" value="Unassembled WGS sequence"/>
</dbReference>
<dbReference type="Pfam" id="PF04134">
    <property type="entry name" value="DCC1-like"/>
    <property type="match status" value="1"/>
</dbReference>
<name>A0A4T3EZ66_9SPHN</name>
<proteinExistence type="predicted"/>
<dbReference type="GO" id="GO:0015035">
    <property type="term" value="F:protein-disulfide reductase activity"/>
    <property type="evidence" value="ECO:0007669"/>
    <property type="project" value="InterPro"/>
</dbReference>
<dbReference type="EMBL" id="SSHH01000004">
    <property type="protein sequence ID" value="TIX48834.1"/>
    <property type="molecule type" value="Genomic_DNA"/>
</dbReference>
<evidence type="ECO:0000313" key="2">
    <source>
        <dbReference type="Proteomes" id="UP000309389"/>
    </source>
</evidence>
<keyword evidence="2" id="KW-1185">Reference proteome</keyword>
<accession>A0A4T3EZ66</accession>
<protein>
    <submittedName>
        <fullName evidence="1">Thiol-disulfide oxidoreductase DCC family protein</fullName>
    </submittedName>
</protein>
<dbReference type="AlphaFoldDB" id="A0A4T3EZ66"/>